<evidence type="ECO:0000313" key="6">
    <source>
        <dbReference type="EMBL" id="KAI1715491.1"/>
    </source>
</evidence>
<evidence type="ECO:0000256" key="4">
    <source>
        <dbReference type="ARBA" id="ARBA00022833"/>
    </source>
</evidence>
<gene>
    <name evidence="6" type="ORF">DdX_07808</name>
</gene>
<evidence type="ECO:0000313" key="7">
    <source>
        <dbReference type="Proteomes" id="UP001201812"/>
    </source>
</evidence>
<comment type="cofactor">
    <cofactor evidence="1">
        <name>Zn(2+)</name>
        <dbReference type="ChEBI" id="CHEBI:29105"/>
    </cofactor>
</comment>
<comment type="caution">
    <text evidence="6">The sequence shown here is derived from an EMBL/GenBank/DDBJ whole genome shotgun (WGS) entry which is preliminary data.</text>
</comment>
<dbReference type="InterPro" id="IPR051607">
    <property type="entry name" value="Metallo-dep_hydrolases"/>
</dbReference>
<proteinExistence type="predicted"/>
<evidence type="ECO:0000259" key="5">
    <source>
        <dbReference type="Pfam" id="PF01979"/>
    </source>
</evidence>
<keyword evidence="2" id="KW-0479">Metal-binding</keyword>
<dbReference type="SUPFAM" id="SSF51556">
    <property type="entry name" value="Metallo-dependent hydrolases"/>
    <property type="match status" value="1"/>
</dbReference>
<dbReference type="InterPro" id="IPR032466">
    <property type="entry name" value="Metal_Hydrolase"/>
</dbReference>
<dbReference type="InterPro" id="IPR006680">
    <property type="entry name" value="Amidohydro-rel"/>
</dbReference>
<evidence type="ECO:0000256" key="3">
    <source>
        <dbReference type="ARBA" id="ARBA00022801"/>
    </source>
</evidence>
<dbReference type="PANTHER" id="PTHR11271">
    <property type="entry name" value="GUANINE DEAMINASE"/>
    <property type="match status" value="1"/>
</dbReference>
<dbReference type="GO" id="GO:0046872">
    <property type="term" value="F:metal ion binding"/>
    <property type="evidence" value="ECO:0007669"/>
    <property type="project" value="UniProtKB-KW"/>
</dbReference>
<organism evidence="6 7">
    <name type="scientific">Ditylenchus destructor</name>
    <dbReference type="NCBI Taxonomy" id="166010"/>
    <lineage>
        <taxon>Eukaryota</taxon>
        <taxon>Metazoa</taxon>
        <taxon>Ecdysozoa</taxon>
        <taxon>Nematoda</taxon>
        <taxon>Chromadorea</taxon>
        <taxon>Rhabditida</taxon>
        <taxon>Tylenchina</taxon>
        <taxon>Tylenchomorpha</taxon>
        <taxon>Sphaerularioidea</taxon>
        <taxon>Anguinidae</taxon>
        <taxon>Anguininae</taxon>
        <taxon>Ditylenchus</taxon>
    </lineage>
</organism>
<dbReference type="Gene3D" id="3.20.20.140">
    <property type="entry name" value="Metal-dependent hydrolases"/>
    <property type="match status" value="1"/>
</dbReference>
<evidence type="ECO:0000256" key="2">
    <source>
        <dbReference type="ARBA" id="ARBA00022723"/>
    </source>
</evidence>
<dbReference type="AlphaFoldDB" id="A0AAD4R4K3"/>
<name>A0AAD4R4K3_9BILA</name>
<dbReference type="Proteomes" id="UP001201812">
    <property type="component" value="Unassembled WGS sequence"/>
</dbReference>
<sequence>MDYRGKRICASLTWFEDSFQPNIIIHIDNAGKIRSIDKNLDDPNANVLCLPNIALMPGFVNAHSHAFHRYLRGHSEIGTPGADNFWKWRDNMYRLLDDITYDQLKQYCKGTFVEMLASGITTVGEFHYVHHSGNSRFDLDGAVLDAATEAGIRLVLIETLYCRSGFQSSSLTEQQASFGSTIPEFIPHVESLLDKISQIPDASLAIAAHSLRAVDIHDFTELLKWSKTRHIPLHLHLEEQPKEIEDCLAAHGTTPSQLLLRSMEGIASTATLTAVHCTFTHRKELDELNAKGIHICVCPATEGFLGDGIPTLNESDKICLGTDCNNRISFLEEMRWLCFCQNMKSNSRNCSELNAGKLIQIATENGASSLGLGNHLGKFQQGHFMDFIGFDLNSQRLRGFSSPQRLADAIVFGCGNTEVCITGVSGQVKFHKNG</sequence>
<dbReference type="Gene3D" id="2.30.40.10">
    <property type="entry name" value="Urease, subunit C, domain 1"/>
    <property type="match status" value="1"/>
</dbReference>
<evidence type="ECO:0000256" key="1">
    <source>
        <dbReference type="ARBA" id="ARBA00001947"/>
    </source>
</evidence>
<keyword evidence="4" id="KW-0862">Zinc</keyword>
<dbReference type="GO" id="GO:0005829">
    <property type="term" value="C:cytosol"/>
    <property type="evidence" value="ECO:0007669"/>
    <property type="project" value="TreeGrafter"/>
</dbReference>
<dbReference type="GO" id="GO:0019239">
    <property type="term" value="F:deaminase activity"/>
    <property type="evidence" value="ECO:0007669"/>
    <property type="project" value="TreeGrafter"/>
</dbReference>
<accession>A0AAD4R4K3</accession>
<dbReference type="SUPFAM" id="SSF51338">
    <property type="entry name" value="Composite domain of metallo-dependent hydrolases"/>
    <property type="match status" value="1"/>
</dbReference>
<dbReference type="Pfam" id="PF01979">
    <property type="entry name" value="Amidohydro_1"/>
    <property type="match status" value="1"/>
</dbReference>
<dbReference type="PANTHER" id="PTHR11271:SF48">
    <property type="entry name" value="AMIDOHYDROLASE-RELATED DOMAIN-CONTAINING PROTEIN"/>
    <property type="match status" value="1"/>
</dbReference>
<reference evidence="6" key="1">
    <citation type="submission" date="2022-01" db="EMBL/GenBank/DDBJ databases">
        <title>Genome Sequence Resource for Two Populations of Ditylenchus destructor, the Migratory Endoparasitic Phytonematode.</title>
        <authorList>
            <person name="Zhang H."/>
            <person name="Lin R."/>
            <person name="Xie B."/>
        </authorList>
    </citation>
    <scope>NUCLEOTIDE SEQUENCE</scope>
    <source>
        <strain evidence="6">BazhouSP</strain>
    </source>
</reference>
<keyword evidence="3" id="KW-0378">Hydrolase</keyword>
<keyword evidence="7" id="KW-1185">Reference proteome</keyword>
<dbReference type="EMBL" id="JAKKPZ010000011">
    <property type="protein sequence ID" value="KAI1715491.1"/>
    <property type="molecule type" value="Genomic_DNA"/>
</dbReference>
<feature type="domain" description="Amidohydrolase-related" evidence="5">
    <location>
        <begin position="55"/>
        <end position="412"/>
    </location>
</feature>
<protein>
    <submittedName>
        <fullName evidence="6">Amidohydrolase family domain-containing protein</fullName>
    </submittedName>
</protein>
<dbReference type="InterPro" id="IPR011059">
    <property type="entry name" value="Metal-dep_hydrolase_composite"/>
</dbReference>